<reference evidence="1 2" key="1">
    <citation type="submission" date="2015-09" db="EMBL/GenBank/DDBJ databases">
        <authorList>
            <consortium name="Pathogen Informatics"/>
        </authorList>
    </citation>
    <scope>NUCLEOTIDE SEQUENCE [LARGE SCALE GENOMIC DNA]</scope>
    <source>
        <strain evidence="1 2">2789STDY5834921</strain>
    </source>
</reference>
<accession>A0A174SFJ8</accession>
<dbReference type="EMBL" id="CZBA01000025">
    <property type="protein sequence ID" value="CUP95376.1"/>
    <property type="molecule type" value="Genomic_DNA"/>
</dbReference>
<sequence length="161" mass="18946">MLQVVFLQCHYEFQSTFPRGERRDSFNTAYNSTNFNPRSRVGNDVATFLPLYLIQISIHVPAWGTTMEELLHTRHFHISIHVPAWGTTQFAEQNINHFQFQSTFPRGERPFAQLFLLLGGLFQSTFPRGERLYHALLSDKSLRFQSTFPRGERRNQSYYQL</sequence>
<protein>
    <submittedName>
        <fullName evidence="1">Uncharacterized protein</fullName>
    </submittedName>
</protein>
<proteinExistence type="predicted"/>
<dbReference type="AntiFam" id="ANF00272">
    <property type="entry name" value="Translation of CRISPR region"/>
</dbReference>
<gene>
    <name evidence="1" type="ORF">ERS852533_03173</name>
</gene>
<dbReference type="AlphaFoldDB" id="A0A174SFJ8"/>
<evidence type="ECO:0000313" key="1">
    <source>
        <dbReference type="EMBL" id="CUP95376.1"/>
    </source>
</evidence>
<dbReference type="Proteomes" id="UP000095413">
    <property type="component" value="Unassembled WGS sequence"/>
</dbReference>
<name>A0A174SFJ8_9FIRM</name>
<evidence type="ECO:0000313" key="2">
    <source>
        <dbReference type="Proteomes" id="UP000095413"/>
    </source>
</evidence>
<organism evidence="1 2">
    <name type="scientific">Blautia obeum</name>
    <dbReference type="NCBI Taxonomy" id="40520"/>
    <lineage>
        <taxon>Bacteria</taxon>
        <taxon>Bacillati</taxon>
        <taxon>Bacillota</taxon>
        <taxon>Clostridia</taxon>
        <taxon>Lachnospirales</taxon>
        <taxon>Lachnospiraceae</taxon>
        <taxon>Blautia</taxon>
    </lineage>
</organism>